<organism evidence="10 11">
    <name type="scientific">Candidatus Roizmanbacteria bacterium CG_4_10_14_0_2_um_filter_39_13</name>
    <dbReference type="NCBI Taxonomy" id="1974825"/>
    <lineage>
        <taxon>Bacteria</taxon>
        <taxon>Candidatus Roizmaniibacteriota</taxon>
    </lineage>
</organism>
<comment type="caution">
    <text evidence="10">The sequence shown here is derived from an EMBL/GenBank/DDBJ whole genome shotgun (WGS) entry which is preliminary data.</text>
</comment>
<evidence type="ECO:0000313" key="10">
    <source>
        <dbReference type="EMBL" id="PIZ63079.1"/>
    </source>
</evidence>
<sequence>MNIQNISLSAKDKITLFDNFATMLGAGISILEAVDSLLEDAKGSQKKLLTHLRNDLIQGKQISGSFARFPSTFDKVTLNIIRASEEAGTLDVTLKDIKKHIQKEMEFMDKVKGAMIYPMLIFGVFIGIMLLILTFVMPKMASVFSRMKVELPLPTKIMLWTSNFIMTYTIPLIIGVIVLIIGFIFLYRVKKSIILGVFFSLPLISGLVKEMDITRFTRSMALLLSAGIPLTGALELSRDVVWRKDMRQLIKHIEIAVSSGKEVSDAVRDAKGLVPMIVIKLIEAGEKTGSLDIAMQNISEHMDYEVQRTLTTLTALLEPIMLIFIGVAVGGMMISIIAPIYGLIGQVRNL</sequence>
<keyword evidence="6 8" id="KW-1133">Transmembrane helix</keyword>
<evidence type="ECO:0000256" key="6">
    <source>
        <dbReference type="ARBA" id="ARBA00022989"/>
    </source>
</evidence>
<dbReference type="Pfam" id="PF00482">
    <property type="entry name" value="T2SSF"/>
    <property type="match status" value="2"/>
</dbReference>
<dbReference type="PANTHER" id="PTHR30012">
    <property type="entry name" value="GENERAL SECRETION PATHWAY PROTEIN"/>
    <property type="match status" value="1"/>
</dbReference>
<feature type="transmembrane region" description="Helical" evidence="8">
    <location>
        <begin position="157"/>
        <end position="186"/>
    </location>
</feature>
<accession>A0A2M7TZ35</accession>
<dbReference type="PRINTS" id="PR00812">
    <property type="entry name" value="BCTERIALGSPF"/>
</dbReference>
<dbReference type="Gene3D" id="1.20.81.30">
    <property type="entry name" value="Type II secretion system (T2SS), domain F"/>
    <property type="match status" value="2"/>
</dbReference>
<evidence type="ECO:0000313" key="11">
    <source>
        <dbReference type="Proteomes" id="UP000228503"/>
    </source>
</evidence>
<dbReference type="InterPro" id="IPR042094">
    <property type="entry name" value="T2SS_GspF_sf"/>
</dbReference>
<feature type="transmembrane region" description="Helical" evidence="8">
    <location>
        <begin position="192"/>
        <end position="208"/>
    </location>
</feature>
<dbReference type="EMBL" id="PFOB01000032">
    <property type="protein sequence ID" value="PIZ63079.1"/>
    <property type="molecule type" value="Genomic_DNA"/>
</dbReference>
<evidence type="ECO:0000256" key="3">
    <source>
        <dbReference type="ARBA" id="ARBA00022475"/>
    </source>
</evidence>
<keyword evidence="5 8" id="KW-0812">Transmembrane</keyword>
<evidence type="ECO:0000256" key="8">
    <source>
        <dbReference type="SAM" id="Phobius"/>
    </source>
</evidence>
<dbReference type="InterPro" id="IPR003004">
    <property type="entry name" value="GspF/PilC"/>
</dbReference>
<dbReference type="GO" id="GO:0005886">
    <property type="term" value="C:plasma membrane"/>
    <property type="evidence" value="ECO:0007669"/>
    <property type="project" value="UniProtKB-SubCell"/>
</dbReference>
<dbReference type="Proteomes" id="UP000228503">
    <property type="component" value="Unassembled WGS sequence"/>
</dbReference>
<evidence type="ECO:0000256" key="2">
    <source>
        <dbReference type="ARBA" id="ARBA00005745"/>
    </source>
</evidence>
<evidence type="ECO:0000256" key="5">
    <source>
        <dbReference type="ARBA" id="ARBA00022692"/>
    </source>
</evidence>
<dbReference type="PANTHER" id="PTHR30012:SF0">
    <property type="entry name" value="TYPE II SECRETION SYSTEM PROTEIN F-RELATED"/>
    <property type="match status" value="1"/>
</dbReference>
<evidence type="ECO:0000256" key="7">
    <source>
        <dbReference type="ARBA" id="ARBA00023136"/>
    </source>
</evidence>
<keyword evidence="4" id="KW-0997">Cell inner membrane</keyword>
<dbReference type="InterPro" id="IPR018076">
    <property type="entry name" value="T2SS_GspF_dom"/>
</dbReference>
<feature type="domain" description="Type II secretion system protein GspF" evidence="9">
    <location>
        <begin position="216"/>
        <end position="339"/>
    </location>
</feature>
<keyword evidence="3" id="KW-1003">Cell membrane</keyword>
<dbReference type="AlphaFoldDB" id="A0A2M7TZ35"/>
<proteinExistence type="inferred from homology"/>
<feature type="transmembrane region" description="Helical" evidence="8">
    <location>
        <begin position="115"/>
        <end position="136"/>
    </location>
</feature>
<gene>
    <name evidence="10" type="ORF">COY16_02830</name>
</gene>
<evidence type="ECO:0000256" key="1">
    <source>
        <dbReference type="ARBA" id="ARBA00004429"/>
    </source>
</evidence>
<name>A0A2M7TZ35_9BACT</name>
<protein>
    <recommendedName>
        <fullName evidence="9">Type II secretion system protein GspF domain-containing protein</fullName>
    </recommendedName>
</protein>
<dbReference type="FunFam" id="1.20.81.30:FF:000001">
    <property type="entry name" value="Type II secretion system protein F"/>
    <property type="match status" value="1"/>
</dbReference>
<feature type="transmembrane region" description="Helical" evidence="8">
    <location>
        <begin position="320"/>
        <end position="344"/>
    </location>
</feature>
<evidence type="ECO:0000256" key="4">
    <source>
        <dbReference type="ARBA" id="ARBA00022519"/>
    </source>
</evidence>
<reference evidence="11" key="1">
    <citation type="submission" date="2017-09" db="EMBL/GenBank/DDBJ databases">
        <title>Depth-based differentiation of microbial function through sediment-hosted aquifers and enrichment of novel symbionts in the deep terrestrial subsurface.</title>
        <authorList>
            <person name="Probst A.J."/>
            <person name="Ladd B."/>
            <person name="Jarett J.K."/>
            <person name="Geller-Mcgrath D.E."/>
            <person name="Sieber C.M.K."/>
            <person name="Emerson J.B."/>
            <person name="Anantharaman K."/>
            <person name="Thomas B.C."/>
            <person name="Malmstrom R."/>
            <person name="Stieglmeier M."/>
            <person name="Klingl A."/>
            <person name="Woyke T."/>
            <person name="Ryan C.M."/>
            <person name="Banfield J.F."/>
        </authorList>
    </citation>
    <scope>NUCLEOTIDE SEQUENCE [LARGE SCALE GENOMIC DNA]</scope>
</reference>
<comment type="subcellular location">
    <subcellularLocation>
        <location evidence="1">Cell inner membrane</location>
        <topology evidence="1">Multi-pass membrane protein</topology>
    </subcellularLocation>
</comment>
<feature type="domain" description="Type II secretion system protein GspF" evidence="9">
    <location>
        <begin position="17"/>
        <end position="138"/>
    </location>
</feature>
<evidence type="ECO:0000259" key="9">
    <source>
        <dbReference type="Pfam" id="PF00482"/>
    </source>
</evidence>
<keyword evidence="7 8" id="KW-0472">Membrane</keyword>
<comment type="similarity">
    <text evidence="2">Belongs to the GSP F family.</text>
</comment>